<proteinExistence type="predicted"/>
<dbReference type="InterPro" id="IPR050836">
    <property type="entry name" value="SDS22/Internalin_LRR"/>
</dbReference>
<keyword evidence="3" id="KW-0175">Coiled coil</keyword>
<dbReference type="SUPFAM" id="SSF46992">
    <property type="entry name" value="Ribosomal protein S20"/>
    <property type="match status" value="1"/>
</dbReference>
<dbReference type="InterPro" id="IPR036510">
    <property type="entry name" value="Ribosomal_bS20_sf"/>
</dbReference>
<keyword evidence="5" id="KW-1185">Reference proteome</keyword>
<accession>A0ABM8W1P8</accession>
<dbReference type="InterPro" id="IPR001611">
    <property type="entry name" value="Leu-rich_rpt"/>
</dbReference>
<dbReference type="Proteomes" id="UP000789901">
    <property type="component" value="Unassembled WGS sequence"/>
</dbReference>
<dbReference type="PANTHER" id="PTHR46652:SF3">
    <property type="entry name" value="LEUCINE-RICH REPEAT-CONTAINING PROTEIN 9"/>
    <property type="match status" value="1"/>
</dbReference>
<dbReference type="PANTHER" id="PTHR46652">
    <property type="entry name" value="LEUCINE-RICH REPEAT AND IQ DOMAIN-CONTAINING PROTEIN 1-RELATED"/>
    <property type="match status" value="1"/>
</dbReference>
<dbReference type="Gene3D" id="1.20.58.110">
    <property type="entry name" value="Ribosomal protein S20"/>
    <property type="match status" value="1"/>
</dbReference>
<dbReference type="PROSITE" id="PS51450">
    <property type="entry name" value="LRR"/>
    <property type="match status" value="1"/>
</dbReference>
<evidence type="ECO:0000313" key="5">
    <source>
        <dbReference type="Proteomes" id="UP000789901"/>
    </source>
</evidence>
<evidence type="ECO:0000256" key="1">
    <source>
        <dbReference type="ARBA" id="ARBA00022614"/>
    </source>
</evidence>
<comment type="caution">
    <text evidence="4">The sequence shown here is derived from an EMBL/GenBank/DDBJ whole genome shotgun (WGS) entry which is preliminary data.</text>
</comment>
<dbReference type="SUPFAM" id="SSF52058">
    <property type="entry name" value="L domain-like"/>
    <property type="match status" value="1"/>
</dbReference>
<name>A0ABM8W1P8_GIGMA</name>
<dbReference type="InterPro" id="IPR025875">
    <property type="entry name" value="Leu-rich_rpt_4"/>
</dbReference>
<dbReference type="Pfam" id="PF12799">
    <property type="entry name" value="LRR_4"/>
    <property type="match status" value="1"/>
</dbReference>
<feature type="coiled-coil region" evidence="3">
    <location>
        <begin position="30"/>
        <end position="64"/>
    </location>
</feature>
<evidence type="ECO:0000256" key="3">
    <source>
        <dbReference type="SAM" id="Coils"/>
    </source>
</evidence>
<dbReference type="EMBL" id="CAJVQB010000689">
    <property type="protein sequence ID" value="CAG8502182.1"/>
    <property type="molecule type" value="Genomic_DNA"/>
</dbReference>
<dbReference type="InterPro" id="IPR032675">
    <property type="entry name" value="LRR_dom_sf"/>
</dbReference>
<organism evidence="4 5">
    <name type="scientific">Gigaspora margarita</name>
    <dbReference type="NCBI Taxonomy" id="4874"/>
    <lineage>
        <taxon>Eukaryota</taxon>
        <taxon>Fungi</taxon>
        <taxon>Fungi incertae sedis</taxon>
        <taxon>Mucoromycota</taxon>
        <taxon>Glomeromycotina</taxon>
        <taxon>Glomeromycetes</taxon>
        <taxon>Diversisporales</taxon>
        <taxon>Gigasporaceae</taxon>
        <taxon>Gigaspora</taxon>
    </lineage>
</organism>
<reference evidence="4 5" key="1">
    <citation type="submission" date="2021-06" db="EMBL/GenBank/DDBJ databases">
        <authorList>
            <person name="Kallberg Y."/>
            <person name="Tangrot J."/>
            <person name="Rosling A."/>
        </authorList>
    </citation>
    <scope>NUCLEOTIDE SEQUENCE [LARGE SCALE GENOMIC DNA]</scope>
    <source>
        <strain evidence="4 5">120-4 pot B 10/14</strain>
    </source>
</reference>
<evidence type="ECO:0000256" key="2">
    <source>
        <dbReference type="ARBA" id="ARBA00022737"/>
    </source>
</evidence>
<dbReference type="Gene3D" id="3.80.10.10">
    <property type="entry name" value="Ribonuclease Inhibitor"/>
    <property type="match status" value="1"/>
</dbReference>
<protein>
    <submittedName>
        <fullName evidence="4">1798_t:CDS:1</fullName>
    </submittedName>
</protein>
<keyword evidence="1" id="KW-0433">Leucine-rich repeat</keyword>
<evidence type="ECO:0000313" key="4">
    <source>
        <dbReference type="EMBL" id="CAG8502182.1"/>
    </source>
</evidence>
<sequence>MPIKEEVKNKEKQARNRKYKTLIKNQFKKVEVYLKENQKDEKELKNLVSETQRILDKAKNKKQEVPHPLSGGGMKGKIFGFVLLNWLKIILIVHLEKLIPNYELLIVDKRPRELNKGKNKTERREYKKGITEIKATLNEEGLVEPFTPLTPVFPGREPTVIGDHKLEGKLKIESYPNLETVSLLGTEGITELTIENCPNLKELNVAGNKITQIIGLDKCPKLEILNTCVNKIAEIDLSKNTALKALLVSNNTPQTKIKGLEKLSKLVLYNNRGENDGVKDGDEKAHHLPQLSHKKFEFEVEQRDGSKETETSTKIGYKNQLSNFISGSHRPSTAFRLEEISNSTLEGLISTALLWKGRSELDKVGSEVINRVVELLGQTENKEGGDTPTTEIFTLEKAHLNTNLNLLDLIKE</sequence>
<keyword evidence="2" id="KW-0677">Repeat</keyword>
<gene>
    <name evidence="4" type="ORF">GMARGA_LOCUS2257</name>
</gene>